<dbReference type="RefSeq" id="XP_018385408.1">
    <property type="nucleotide sequence ID" value="XM_018533552.1"/>
</dbReference>
<evidence type="ECO:0000313" key="3">
    <source>
        <dbReference type="Proteomes" id="UP000077248"/>
    </source>
</evidence>
<dbReference type="AlphaFoldDB" id="A0A177DKU0"/>
<dbReference type="InterPro" id="IPR010730">
    <property type="entry name" value="HET"/>
</dbReference>
<proteinExistence type="predicted"/>
<dbReference type="Proteomes" id="UP000077248">
    <property type="component" value="Unassembled WGS sequence"/>
</dbReference>
<reference evidence="2 3" key="1">
    <citation type="submission" date="2016-05" db="EMBL/GenBank/DDBJ databases">
        <title>Comparative analysis of secretome profiles of manganese(II)-oxidizing ascomycete fungi.</title>
        <authorList>
            <consortium name="DOE Joint Genome Institute"/>
            <person name="Zeiner C.A."/>
            <person name="Purvine S.O."/>
            <person name="Zink E.M."/>
            <person name="Wu S."/>
            <person name="Pasa-Tolic L."/>
            <person name="Chaput D.L."/>
            <person name="Haridas S."/>
            <person name="Grigoriev I.V."/>
            <person name="Santelli C.M."/>
            <person name="Hansel C.M."/>
        </authorList>
    </citation>
    <scope>NUCLEOTIDE SEQUENCE [LARGE SCALE GENOMIC DNA]</scope>
    <source>
        <strain evidence="2 3">SRC1lrK2f</strain>
    </source>
</reference>
<dbReference type="Pfam" id="PF06985">
    <property type="entry name" value="HET"/>
    <property type="match status" value="1"/>
</dbReference>
<dbReference type="GeneID" id="29119146"/>
<dbReference type="EMBL" id="KV441480">
    <property type="protein sequence ID" value="OAG19987.1"/>
    <property type="molecule type" value="Genomic_DNA"/>
</dbReference>
<gene>
    <name evidence="2" type="ORF">CC77DRAFT_898032</name>
</gene>
<organism evidence="2 3">
    <name type="scientific">Alternaria alternata</name>
    <name type="common">Alternaria rot fungus</name>
    <name type="synonym">Torula alternata</name>
    <dbReference type="NCBI Taxonomy" id="5599"/>
    <lineage>
        <taxon>Eukaryota</taxon>
        <taxon>Fungi</taxon>
        <taxon>Dikarya</taxon>
        <taxon>Ascomycota</taxon>
        <taxon>Pezizomycotina</taxon>
        <taxon>Dothideomycetes</taxon>
        <taxon>Pleosporomycetidae</taxon>
        <taxon>Pleosporales</taxon>
        <taxon>Pleosporineae</taxon>
        <taxon>Pleosporaceae</taxon>
        <taxon>Alternaria</taxon>
        <taxon>Alternaria sect. Alternaria</taxon>
        <taxon>Alternaria alternata complex</taxon>
    </lineage>
</organism>
<protein>
    <submittedName>
        <fullName evidence="2">HET-domain-containing protein</fullName>
    </submittedName>
</protein>
<evidence type="ECO:0000313" key="2">
    <source>
        <dbReference type="EMBL" id="OAG19987.1"/>
    </source>
</evidence>
<dbReference type="PANTHER" id="PTHR33112:SF16">
    <property type="entry name" value="HETEROKARYON INCOMPATIBILITY DOMAIN-CONTAINING PROTEIN"/>
    <property type="match status" value="1"/>
</dbReference>
<name>A0A177DKU0_ALTAL</name>
<dbReference type="VEuPathDB" id="FungiDB:CC77DRAFT_898032"/>
<evidence type="ECO:0000259" key="1">
    <source>
        <dbReference type="Pfam" id="PF06985"/>
    </source>
</evidence>
<feature type="non-terminal residue" evidence="2">
    <location>
        <position position="290"/>
    </location>
</feature>
<feature type="domain" description="Heterokaryon incompatibility" evidence="1">
    <location>
        <begin position="1"/>
        <end position="153"/>
    </location>
</feature>
<feature type="non-terminal residue" evidence="2">
    <location>
        <position position="1"/>
    </location>
</feature>
<dbReference type="OMA" id="FIWIDAM"/>
<sequence>YCTLTYRWGEAPPDCMLRTELIGERISSLEGLPRTFKDAIIIARALEIRFIWIDAMCIIQPSAHGDFADWNTEGPRMWLVYQNAVCNIAATCSSNPNDGFLSRVGTDDTAPCSIPQQTEDGETQPIFLKSTGNAFRESVVISSLNRRGWVAQERLLSRRILHFTEERVFWECQADDVNDFSDHRRMTRWDHVQNPSLLTCRQWLSFIEFYSKSSFTQPADRLIALSSIARSVQVELFGTTYFAGIWKEHLVLCLSWRSEKSCSTHLRRRYLAMAPSWSWASVPGGVGYRH</sequence>
<dbReference type="PANTHER" id="PTHR33112">
    <property type="entry name" value="DOMAIN PROTEIN, PUTATIVE-RELATED"/>
    <property type="match status" value="1"/>
</dbReference>
<accession>A0A177DKU0</accession>
<dbReference type="KEGG" id="aalt:CC77DRAFT_898032"/>
<dbReference type="STRING" id="5599.A0A177DKU0"/>
<keyword evidence="3" id="KW-1185">Reference proteome</keyword>